<keyword evidence="3 10" id="KW-0285">Flavoprotein</keyword>
<dbReference type="HAMAP" id="MF_00462">
    <property type="entry name" value="RsxD_RnfD"/>
    <property type="match status" value="1"/>
</dbReference>
<name>A0A0B5FDK4_9BACT</name>
<feature type="modified residue" description="FMN phosphoryl threonine" evidence="10">
    <location>
        <position position="159"/>
    </location>
</feature>
<keyword evidence="1 10" id="KW-0813">Transport</keyword>
<dbReference type="GO" id="GO:0055085">
    <property type="term" value="P:transmembrane transport"/>
    <property type="evidence" value="ECO:0007669"/>
    <property type="project" value="InterPro"/>
</dbReference>
<dbReference type="EMBL" id="CP010311">
    <property type="protein sequence ID" value="AJF05388.1"/>
    <property type="molecule type" value="Genomic_DNA"/>
</dbReference>
<feature type="transmembrane region" description="Helical" evidence="10">
    <location>
        <begin position="185"/>
        <end position="210"/>
    </location>
</feature>
<proteinExistence type="inferred from homology"/>
<feature type="transmembrane region" description="Helical" evidence="10">
    <location>
        <begin position="125"/>
        <end position="144"/>
    </location>
</feature>
<feature type="transmembrane region" description="Helical" evidence="10">
    <location>
        <begin position="217"/>
        <end position="236"/>
    </location>
</feature>
<dbReference type="STRING" id="483547.GSUB_00635"/>
<dbReference type="EC" id="7.-.-.-" evidence="10"/>
<keyword evidence="6 10" id="KW-1278">Translocase</keyword>
<dbReference type="NCBIfam" id="TIGR01946">
    <property type="entry name" value="rnfD"/>
    <property type="match status" value="1"/>
</dbReference>
<evidence type="ECO:0000256" key="7">
    <source>
        <dbReference type="ARBA" id="ARBA00022982"/>
    </source>
</evidence>
<feature type="transmembrane region" description="Helical" evidence="10">
    <location>
        <begin position="242"/>
        <end position="261"/>
    </location>
</feature>
<gene>
    <name evidence="10" type="primary">rnfD</name>
    <name evidence="11" type="ORF">GSUB_00635</name>
</gene>
<accession>A0A0B5FDK4</accession>
<dbReference type="InterPro" id="IPR004338">
    <property type="entry name" value="NqrB/RnfD"/>
</dbReference>
<feature type="transmembrane region" description="Helical" evidence="10">
    <location>
        <begin position="95"/>
        <end position="113"/>
    </location>
</feature>
<dbReference type="PANTHER" id="PTHR30578:SF0">
    <property type="entry name" value="ION-TRANSLOCATING OXIDOREDUCTASE COMPLEX SUBUNIT D"/>
    <property type="match status" value="1"/>
</dbReference>
<evidence type="ECO:0000256" key="1">
    <source>
        <dbReference type="ARBA" id="ARBA00022448"/>
    </source>
</evidence>
<dbReference type="AlphaFoldDB" id="A0A0B5FDK4"/>
<comment type="similarity">
    <text evidence="10">Belongs to the NqrB/RnfD family.</text>
</comment>
<dbReference type="HOGENOM" id="CLU_042020_1_0_7"/>
<evidence type="ECO:0000256" key="3">
    <source>
        <dbReference type="ARBA" id="ARBA00022630"/>
    </source>
</evidence>
<dbReference type="GO" id="GO:0022900">
    <property type="term" value="P:electron transport chain"/>
    <property type="evidence" value="ECO:0007669"/>
    <property type="project" value="UniProtKB-UniRule"/>
</dbReference>
<keyword evidence="4 10" id="KW-0288">FMN</keyword>
<evidence type="ECO:0000256" key="4">
    <source>
        <dbReference type="ARBA" id="ARBA00022643"/>
    </source>
</evidence>
<keyword evidence="7 10" id="KW-0249">Electron transport</keyword>
<comment type="cofactor">
    <cofactor evidence="10">
        <name>FMN</name>
        <dbReference type="ChEBI" id="CHEBI:58210"/>
    </cofactor>
</comment>
<dbReference type="GO" id="GO:0005886">
    <property type="term" value="C:plasma membrane"/>
    <property type="evidence" value="ECO:0007669"/>
    <property type="project" value="UniProtKB-SubCell"/>
</dbReference>
<feature type="transmembrane region" description="Helical" evidence="10">
    <location>
        <begin position="273"/>
        <end position="292"/>
    </location>
</feature>
<dbReference type="PANTHER" id="PTHR30578">
    <property type="entry name" value="ELECTRON TRANSPORT COMPLEX PROTEIN RNFD"/>
    <property type="match status" value="1"/>
</dbReference>
<reference evidence="11 12" key="1">
    <citation type="journal article" date="2015" name="Genome Announc.">
        <title>Genomes of Geoalkalibacter ferrihydriticus Z-0531T and Geoalkalibacter subterraneus Red1T, Two Haloalkaliphilic Metal-Reducing Deltaproteobacteria.</title>
        <authorList>
            <person name="Badalamenti J.P."/>
            <person name="Krajmalnik-Brown R."/>
            <person name="Torres C.I."/>
            <person name="Bond D.R."/>
        </authorList>
    </citation>
    <scope>NUCLEOTIDE SEQUENCE [LARGE SCALE GENOMIC DNA]</scope>
    <source>
        <strain evidence="11 12">Red1</strain>
    </source>
</reference>
<evidence type="ECO:0000313" key="12">
    <source>
        <dbReference type="Proteomes" id="UP000035036"/>
    </source>
</evidence>
<dbReference type="Pfam" id="PF03116">
    <property type="entry name" value="NQR2_RnfD_RnfE"/>
    <property type="match status" value="1"/>
</dbReference>
<dbReference type="InterPro" id="IPR011303">
    <property type="entry name" value="RnfD_bac"/>
</dbReference>
<evidence type="ECO:0000313" key="11">
    <source>
        <dbReference type="EMBL" id="AJF05388.1"/>
    </source>
</evidence>
<keyword evidence="10" id="KW-1003">Cell membrane</keyword>
<keyword evidence="9 10" id="KW-0472">Membrane</keyword>
<keyword evidence="5 10" id="KW-0812">Transmembrane</keyword>
<keyword evidence="12" id="KW-1185">Reference proteome</keyword>
<comment type="subunit">
    <text evidence="10">The complex is composed of six subunits: RnfA, RnfB, RnfC, RnfD, RnfE and RnfG.</text>
</comment>
<evidence type="ECO:0000256" key="6">
    <source>
        <dbReference type="ARBA" id="ARBA00022967"/>
    </source>
</evidence>
<organism evidence="11 12">
    <name type="scientific">Geoalkalibacter subterraneus</name>
    <dbReference type="NCBI Taxonomy" id="483547"/>
    <lineage>
        <taxon>Bacteria</taxon>
        <taxon>Pseudomonadati</taxon>
        <taxon>Thermodesulfobacteriota</taxon>
        <taxon>Desulfuromonadia</taxon>
        <taxon>Desulfuromonadales</taxon>
        <taxon>Geoalkalibacteraceae</taxon>
        <taxon>Geoalkalibacter</taxon>
    </lineage>
</organism>
<comment type="function">
    <text evidence="10">Part of a membrane-bound complex that couples electron transfer with translocation of ions across the membrane.</text>
</comment>
<dbReference type="KEGG" id="gsb:GSUB_00635"/>
<evidence type="ECO:0000256" key="10">
    <source>
        <dbReference type="HAMAP-Rule" id="MF_00462"/>
    </source>
</evidence>
<dbReference type="Proteomes" id="UP000035036">
    <property type="component" value="Chromosome"/>
</dbReference>
<evidence type="ECO:0000256" key="9">
    <source>
        <dbReference type="ARBA" id="ARBA00023136"/>
    </source>
</evidence>
<comment type="subcellular location">
    <subcellularLocation>
        <location evidence="10">Cell membrane</location>
        <topology evidence="10">Multi-pass membrane protein</topology>
    </subcellularLocation>
</comment>
<evidence type="ECO:0000256" key="5">
    <source>
        <dbReference type="ARBA" id="ARBA00022692"/>
    </source>
</evidence>
<sequence>MDKQLYLSSSPHIHAEQTTGAIMRAVIYALLPACAVSVYFFGLPALWVLLVCMAGCVAAEALCRKIMGREQTWRDGSAALTGILLALNLPPSTPWWLALLGAVVAVVVAKQIFGGLGYNPFNPALVARVVLLISFPVQMTRWSAPSPGGSGLDALTTATPLGEMKTAVMLTGQLPSHSGAQTVDYFVGNMGGCLGEVSALALLAGAIYLFWKRIITWHIPLSFIGSVVVLGGIFWLVDPARYPSPLFHLVTGGLLLGAFFMATDMVTSPVAPVGMIVFGTGCGVVTVLIRLFGGYPEGVSFAILLMNAATPLIDRYCRPRKFGYMPRKA</sequence>
<feature type="transmembrane region" description="Helical" evidence="10">
    <location>
        <begin position="21"/>
        <end position="40"/>
    </location>
</feature>
<protein>
    <recommendedName>
        <fullName evidence="10">Ion-translocating oxidoreductase complex subunit D</fullName>
        <ecNumber evidence="10">7.-.-.-</ecNumber>
    </recommendedName>
    <alternativeName>
        <fullName evidence="10">Rnf electron transport complex subunit D</fullName>
    </alternativeName>
</protein>
<evidence type="ECO:0000256" key="8">
    <source>
        <dbReference type="ARBA" id="ARBA00022989"/>
    </source>
</evidence>
<evidence type="ECO:0000256" key="2">
    <source>
        <dbReference type="ARBA" id="ARBA00022553"/>
    </source>
</evidence>
<keyword evidence="2 10" id="KW-0597">Phosphoprotein</keyword>
<keyword evidence="8 10" id="KW-1133">Transmembrane helix</keyword>